<sequence length="131" mass="14759">MAYFGKEFTFDREENMEEFINAIGASEGSALDFLRYTPSQVIEKDGDSYKLMLKGVNHEVVFKAGVPFTEVIRGTLESKTTITVEGDTFTEVQDFGSHGILTSKREYSGDGLKVTYTCSKWCGVAYRYFRA</sequence>
<accession>A0ABR3HBQ5</accession>
<evidence type="ECO:0000313" key="1">
    <source>
        <dbReference type="EMBL" id="KAL0867850.1"/>
    </source>
</evidence>
<dbReference type="Gene3D" id="2.40.128.20">
    <property type="match status" value="1"/>
</dbReference>
<name>A0ABR3HBQ5_LOXSC</name>
<dbReference type="InterPro" id="IPR012674">
    <property type="entry name" value="Calycin"/>
</dbReference>
<dbReference type="EMBL" id="JBEUOH010000022">
    <property type="protein sequence ID" value="KAL0867850.1"/>
    <property type="molecule type" value="Genomic_DNA"/>
</dbReference>
<comment type="caution">
    <text evidence="1">The sequence shown here is derived from an EMBL/GenBank/DDBJ whole genome shotgun (WGS) entry which is preliminary data.</text>
</comment>
<reference evidence="1 2" key="1">
    <citation type="submission" date="2024-06" db="EMBL/GenBank/DDBJ databases">
        <title>A chromosome-level genome assembly of beet webworm, Loxostege sticticalis.</title>
        <authorList>
            <person name="Zhang Y."/>
        </authorList>
    </citation>
    <scope>NUCLEOTIDE SEQUENCE [LARGE SCALE GENOMIC DNA]</scope>
    <source>
        <strain evidence="1">AQ026</strain>
        <tissue evidence="1">Whole body</tissue>
    </source>
</reference>
<gene>
    <name evidence="1" type="ORF">ABMA27_008542</name>
</gene>
<organism evidence="1 2">
    <name type="scientific">Loxostege sticticalis</name>
    <name type="common">Beet webworm moth</name>
    <dbReference type="NCBI Taxonomy" id="481309"/>
    <lineage>
        <taxon>Eukaryota</taxon>
        <taxon>Metazoa</taxon>
        <taxon>Ecdysozoa</taxon>
        <taxon>Arthropoda</taxon>
        <taxon>Hexapoda</taxon>
        <taxon>Insecta</taxon>
        <taxon>Pterygota</taxon>
        <taxon>Neoptera</taxon>
        <taxon>Endopterygota</taxon>
        <taxon>Lepidoptera</taxon>
        <taxon>Glossata</taxon>
        <taxon>Ditrysia</taxon>
        <taxon>Pyraloidea</taxon>
        <taxon>Crambidae</taxon>
        <taxon>Pyraustinae</taxon>
        <taxon>Loxostege</taxon>
    </lineage>
</organism>
<evidence type="ECO:0000313" key="2">
    <source>
        <dbReference type="Proteomes" id="UP001549920"/>
    </source>
</evidence>
<protein>
    <submittedName>
        <fullName evidence="1">Uncharacterized protein</fullName>
    </submittedName>
</protein>
<dbReference type="Proteomes" id="UP001549920">
    <property type="component" value="Unassembled WGS sequence"/>
</dbReference>
<dbReference type="SUPFAM" id="SSF50814">
    <property type="entry name" value="Lipocalins"/>
    <property type="match status" value="1"/>
</dbReference>
<keyword evidence="2" id="KW-1185">Reference proteome</keyword>
<proteinExistence type="predicted"/>